<sequence length="715" mass="81387">MEQHKTKGAITVFLSIVLTAIFLVIGTFTDGARLRLAQSHVQRANKAAISSVLANYNNELKDEYGLFGVYLDEDSLQETYEEYLSKNLGIVGKGKSMYDFSIDNIKLENPYSLENKEVIENQIMEFMKYRAPYKLATELIEKVKGIKNISKGSNVYSRKMQTDKQAAEIGRIQLSLENKTKRINEFNLTTQLSALKDDFKKQNEVLNEKNKSIQNLENIYQNETNIKKKQDVGKLLQNVREEMQNINNTKNNIKNSILDGINEFKSLNSEAISEAAAIADKKKLLCDRINGEMEQIEEHYEGIHELQNSYKKSMGKIKNMVEQDNSESVMGGFKQNIENCNQIISSSESDEENFLNSLDKLSNIAVVNYSFIKTESAHSNDKDNRKKASDELKTAFKKDGDSKKIPDDILKNLPSKKSGFKEETGARTWDNPNFEDESFAVDNFNYIAEKDNTFGDIANKISEELFLNEYIMGTFKHGIPILEGQTEKDAYNLRSKDKSQRISFFTNFEIEYIINGNRDETINSMLTKSEIMAIRLISNVLHIYADSSKITRVTSLAAALSSWCAGLSTPLIQTMLVFSWAAFESLYDINILEKGGKVALFKTDVQWMTDISGAVSKKEKNKVSNDILCLSYQDYLKIFLVTMDKDKKLMRVQDLVQLNKSVKSPGFLLADCKVFFKAYTGVSIKNLFVAFPMFTTESRRKVSRSNINESMYLGY</sequence>
<dbReference type="InterPro" id="IPR043756">
    <property type="entry name" value="DUF5702"/>
</dbReference>
<dbReference type="EMBL" id="CP001348">
    <property type="protein sequence ID" value="ACL74890.1"/>
    <property type="molecule type" value="Genomic_DNA"/>
</dbReference>
<keyword evidence="1" id="KW-0175">Coiled coil</keyword>
<evidence type="ECO:0000256" key="1">
    <source>
        <dbReference type="SAM" id="Coils"/>
    </source>
</evidence>
<proteinExistence type="predicted"/>
<dbReference type="KEGG" id="cce:Ccel_0508"/>
<feature type="transmembrane region" description="Helical" evidence="2">
    <location>
        <begin position="12"/>
        <end position="29"/>
    </location>
</feature>
<reference evidence="3 4" key="1">
    <citation type="submission" date="2009-01" db="EMBL/GenBank/DDBJ databases">
        <title>Complete sequence of Clostridium cellulolyticum H10.</title>
        <authorList>
            <consortium name="US DOE Joint Genome Institute"/>
            <person name="Lucas S."/>
            <person name="Copeland A."/>
            <person name="Lapidus A."/>
            <person name="Glavina del Rio T."/>
            <person name="Dalin E."/>
            <person name="Tice H."/>
            <person name="Bruce D."/>
            <person name="Goodwin L."/>
            <person name="Pitluck S."/>
            <person name="Chertkov O."/>
            <person name="Saunders E."/>
            <person name="Brettin T."/>
            <person name="Detter J.C."/>
            <person name="Han C."/>
            <person name="Larimer F."/>
            <person name="Land M."/>
            <person name="Hauser L."/>
            <person name="Kyrpides N."/>
            <person name="Ivanova N."/>
            <person name="Zhou J."/>
            <person name="Richardson P."/>
        </authorList>
    </citation>
    <scope>NUCLEOTIDE SEQUENCE [LARGE SCALE GENOMIC DNA]</scope>
    <source>
        <strain evidence="4">ATCC 35319 / DSM 5812 / JCM 6584 / H10</strain>
    </source>
</reference>
<keyword evidence="4" id="KW-1185">Reference proteome</keyword>
<dbReference type="AlphaFoldDB" id="B8I6J8"/>
<name>B8I6J8_RUMCH</name>
<evidence type="ECO:0000313" key="4">
    <source>
        <dbReference type="Proteomes" id="UP000001349"/>
    </source>
</evidence>
<gene>
    <name evidence="3" type="ordered locus">Ccel_0508</name>
</gene>
<evidence type="ECO:0000313" key="3">
    <source>
        <dbReference type="EMBL" id="ACL74890.1"/>
    </source>
</evidence>
<keyword evidence="2" id="KW-0812">Transmembrane</keyword>
<feature type="coiled-coil region" evidence="1">
    <location>
        <begin position="196"/>
        <end position="256"/>
    </location>
</feature>
<protein>
    <submittedName>
        <fullName evidence="3">Uncharacterized protein</fullName>
    </submittedName>
</protein>
<keyword evidence="2" id="KW-0472">Membrane</keyword>
<dbReference type="RefSeq" id="WP_012634952.1">
    <property type="nucleotide sequence ID" value="NC_011898.1"/>
</dbReference>
<dbReference type="eggNOG" id="ENOG502ZC8M">
    <property type="taxonomic scope" value="Bacteria"/>
</dbReference>
<dbReference type="STRING" id="394503.Ccel_0508"/>
<dbReference type="Proteomes" id="UP000001349">
    <property type="component" value="Chromosome"/>
</dbReference>
<keyword evidence="2" id="KW-1133">Transmembrane helix</keyword>
<dbReference type="HOGENOM" id="CLU_386214_0_0_9"/>
<organism evidence="3 4">
    <name type="scientific">Ruminiclostridium cellulolyticum (strain ATCC 35319 / DSM 5812 / JCM 6584 / H10)</name>
    <name type="common">Clostridium cellulolyticum</name>
    <dbReference type="NCBI Taxonomy" id="394503"/>
    <lineage>
        <taxon>Bacteria</taxon>
        <taxon>Bacillati</taxon>
        <taxon>Bacillota</taxon>
        <taxon>Clostridia</taxon>
        <taxon>Eubacteriales</taxon>
        <taxon>Oscillospiraceae</taxon>
        <taxon>Ruminiclostridium</taxon>
    </lineage>
</organism>
<accession>B8I6J8</accession>
<dbReference type="Pfam" id="PF18960">
    <property type="entry name" value="DUF5702"/>
    <property type="match status" value="1"/>
</dbReference>
<evidence type="ECO:0000256" key="2">
    <source>
        <dbReference type="SAM" id="Phobius"/>
    </source>
</evidence>